<accession>A0ABV7DZB0</accession>
<name>A0ABV7DZB0_9RHOB</name>
<keyword evidence="2" id="KW-1185">Reference proteome</keyword>
<proteinExistence type="predicted"/>
<dbReference type="RefSeq" id="WP_197644775.1">
    <property type="nucleotide sequence ID" value="NZ_JAEACP010000012.1"/>
</dbReference>
<protein>
    <submittedName>
        <fullName evidence="1">Uncharacterized protein</fullName>
    </submittedName>
</protein>
<sequence>MTLLATPAAAQIIPTGSPTADILLTTALSEQRVFLTCTALDAADHETALAFWQDDVGAALALLAERNVPAQAIQAFRTAARPEALMPAPDTPFAEVQEYCAAQDGWSRRWHRRDFTELARALPEAMPEAGP</sequence>
<dbReference type="Proteomes" id="UP001595445">
    <property type="component" value="Unassembled WGS sequence"/>
</dbReference>
<reference evidence="2" key="1">
    <citation type="journal article" date="2019" name="Int. J. Syst. Evol. Microbiol.">
        <title>The Global Catalogue of Microorganisms (GCM) 10K type strain sequencing project: providing services to taxonomists for standard genome sequencing and annotation.</title>
        <authorList>
            <consortium name="The Broad Institute Genomics Platform"/>
            <consortium name="The Broad Institute Genome Sequencing Center for Infectious Disease"/>
            <person name="Wu L."/>
            <person name="Ma J."/>
        </authorList>
    </citation>
    <scope>NUCLEOTIDE SEQUENCE [LARGE SCALE GENOMIC DNA]</scope>
    <source>
        <strain evidence="2">KCTC 62102</strain>
    </source>
</reference>
<evidence type="ECO:0000313" key="2">
    <source>
        <dbReference type="Proteomes" id="UP001595445"/>
    </source>
</evidence>
<evidence type="ECO:0000313" key="1">
    <source>
        <dbReference type="EMBL" id="MFC3088477.1"/>
    </source>
</evidence>
<dbReference type="EMBL" id="JBHRSM010000053">
    <property type="protein sequence ID" value="MFC3088477.1"/>
    <property type="molecule type" value="Genomic_DNA"/>
</dbReference>
<organism evidence="1 2">
    <name type="scientific">Tabrizicola soli</name>
    <dbReference type="NCBI Taxonomy" id="2185115"/>
    <lineage>
        <taxon>Bacteria</taxon>
        <taxon>Pseudomonadati</taxon>
        <taxon>Pseudomonadota</taxon>
        <taxon>Alphaproteobacteria</taxon>
        <taxon>Rhodobacterales</taxon>
        <taxon>Paracoccaceae</taxon>
        <taxon>Tabrizicola</taxon>
    </lineage>
</organism>
<comment type="caution">
    <text evidence="1">The sequence shown here is derived from an EMBL/GenBank/DDBJ whole genome shotgun (WGS) entry which is preliminary data.</text>
</comment>
<gene>
    <name evidence="1" type="ORF">ACFOD6_20760</name>
</gene>